<evidence type="ECO:0000313" key="7">
    <source>
        <dbReference type="Proteomes" id="UP001290462"/>
    </source>
</evidence>
<evidence type="ECO:0000256" key="2">
    <source>
        <dbReference type="ARBA" id="ARBA00022759"/>
    </source>
</evidence>
<dbReference type="InterPro" id="IPR016071">
    <property type="entry name" value="Staphylococal_nuclease_OB-fold"/>
</dbReference>
<dbReference type="SMART" id="SM00318">
    <property type="entry name" value="SNc"/>
    <property type="match status" value="1"/>
</dbReference>
<reference evidence="6" key="1">
    <citation type="submission" date="2023-08" db="EMBL/GenBank/DDBJ databases">
        <title>Genomic characterization of piscicolin 126 produced by Carnobacterium maltaromaticum CM22 strain isolated from salmon (Salmo salar).</title>
        <authorList>
            <person name="Gonzalez-Gragera E."/>
            <person name="Garcia-Lopez J.D."/>
            <person name="Teso-Perez C."/>
            <person name="Gimenez-Hernandez I."/>
            <person name="Peralta-Sanchez J.M."/>
            <person name="Valdivia E."/>
            <person name="Montalban-Lopez M."/>
            <person name="Martin-Platero A.M."/>
            <person name="Banos A."/>
            <person name="Martinez-Bueno M."/>
        </authorList>
    </citation>
    <scope>NUCLEOTIDE SEQUENCE</scope>
    <source>
        <strain evidence="6">CM22</strain>
    </source>
</reference>
<evidence type="ECO:0000313" key="6">
    <source>
        <dbReference type="EMBL" id="MDZ5760694.1"/>
    </source>
</evidence>
<dbReference type="RefSeq" id="WP_322809849.1">
    <property type="nucleotide sequence ID" value="NZ_JAVBVO010000024.1"/>
</dbReference>
<sequence length="205" mass="23454">MKIKLIVVAFCLTLLSGCSEMELFENRINLSESINKQDKENKVNSSNFTGRNFSVLPKNKRIHVTYSKKIAGDTARFELNGFEFKTRFLLIDTPETVKAGVTSQKFGKEASERTDELLMKAANIEIEFDKGDKTDRYDRALCYVYVDNVLIQNILTSEGLARIAYVNSPNDTKLVEVKEYEQMAKDLKIGIWSIDNYVNKHGFQE</sequence>
<feature type="chain" id="PRO_5043645429" evidence="4">
    <location>
        <begin position="21"/>
        <end position="205"/>
    </location>
</feature>
<dbReference type="Gene3D" id="2.40.50.90">
    <property type="match status" value="1"/>
</dbReference>
<keyword evidence="2" id="KW-0255">Endonuclease</keyword>
<dbReference type="PROSITE" id="PS50830">
    <property type="entry name" value="TNASE_3"/>
    <property type="match status" value="1"/>
</dbReference>
<dbReference type="PROSITE" id="PS51257">
    <property type="entry name" value="PROKAR_LIPOPROTEIN"/>
    <property type="match status" value="1"/>
</dbReference>
<evidence type="ECO:0000256" key="3">
    <source>
        <dbReference type="ARBA" id="ARBA00022801"/>
    </source>
</evidence>
<dbReference type="GO" id="GO:0016787">
    <property type="term" value="F:hydrolase activity"/>
    <property type="evidence" value="ECO:0007669"/>
    <property type="project" value="UniProtKB-KW"/>
</dbReference>
<dbReference type="GO" id="GO:0004519">
    <property type="term" value="F:endonuclease activity"/>
    <property type="evidence" value="ECO:0007669"/>
    <property type="project" value="UniProtKB-KW"/>
</dbReference>
<comment type="caution">
    <text evidence="6">The sequence shown here is derived from an EMBL/GenBank/DDBJ whole genome shotgun (WGS) entry which is preliminary data.</text>
</comment>
<evidence type="ECO:0000256" key="1">
    <source>
        <dbReference type="ARBA" id="ARBA00022722"/>
    </source>
</evidence>
<dbReference type="Proteomes" id="UP001290462">
    <property type="component" value="Unassembled WGS sequence"/>
</dbReference>
<proteinExistence type="predicted"/>
<dbReference type="PANTHER" id="PTHR12302:SF3">
    <property type="entry name" value="SERINE_THREONINE-PROTEIN KINASE 31"/>
    <property type="match status" value="1"/>
</dbReference>
<name>A0AAW9K928_CARML</name>
<feature type="signal peptide" evidence="4">
    <location>
        <begin position="1"/>
        <end position="20"/>
    </location>
</feature>
<keyword evidence="3" id="KW-0378">Hydrolase</keyword>
<feature type="domain" description="TNase-like" evidence="5">
    <location>
        <begin position="60"/>
        <end position="194"/>
    </location>
</feature>
<evidence type="ECO:0000256" key="4">
    <source>
        <dbReference type="SAM" id="SignalP"/>
    </source>
</evidence>
<organism evidence="6 7">
    <name type="scientific">Carnobacterium maltaromaticum</name>
    <name type="common">Carnobacterium piscicola</name>
    <dbReference type="NCBI Taxonomy" id="2751"/>
    <lineage>
        <taxon>Bacteria</taxon>
        <taxon>Bacillati</taxon>
        <taxon>Bacillota</taxon>
        <taxon>Bacilli</taxon>
        <taxon>Lactobacillales</taxon>
        <taxon>Carnobacteriaceae</taxon>
        <taxon>Carnobacterium</taxon>
    </lineage>
</organism>
<dbReference type="PANTHER" id="PTHR12302">
    <property type="entry name" value="EBNA2 BINDING PROTEIN P100"/>
    <property type="match status" value="1"/>
</dbReference>
<gene>
    <name evidence="6" type="ORF">RAK27_18795</name>
</gene>
<dbReference type="AlphaFoldDB" id="A0AAW9K928"/>
<evidence type="ECO:0000259" key="5">
    <source>
        <dbReference type="PROSITE" id="PS50830"/>
    </source>
</evidence>
<keyword evidence="4" id="KW-0732">Signal</keyword>
<dbReference type="InterPro" id="IPR035437">
    <property type="entry name" value="SNase_OB-fold_sf"/>
</dbReference>
<keyword evidence="1" id="KW-0540">Nuclease</keyword>
<dbReference type="EMBL" id="JAVBVO010000024">
    <property type="protein sequence ID" value="MDZ5760694.1"/>
    <property type="molecule type" value="Genomic_DNA"/>
</dbReference>
<dbReference type="SUPFAM" id="SSF50199">
    <property type="entry name" value="Staphylococcal nuclease"/>
    <property type="match status" value="1"/>
</dbReference>
<dbReference type="Pfam" id="PF00565">
    <property type="entry name" value="SNase"/>
    <property type="match status" value="1"/>
</dbReference>
<protein>
    <submittedName>
        <fullName evidence="6">Thermonuclease family protein</fullName>
    </submittedName>
</protein>
<accession>A0AAW9K928</accession>